<dbReference type="Pfam" id="PF04516">
    <property type="entry name" value="CP2"/>
    <property type="match status" value="1"/>
</dbReference>
<reference evidence="9" key="1">
    <citation type="submission" date="2020-04" db="EMBL/GenBank/DDBJ databases">
        <authorList>
            <person name="Neveu A P."/>
        </authorList>
    </citation>
    <scope>NUCLEOTIDE SEQUENCE</scope>
    <source>
        <tissue evidence="9">Whole embryo</tissue>
    </source>
</reference>
<dbReference type="InterPro" id="IPR057520">
    <property type="entry name" value="GRHL1/CP2_C"/>
</dbReference>
<evidence type="ECO:0000256" key="5">
    <source>
        <dbReference type="ARBA" id="ARBA00023242"/>
    </source>
</evidence>
<comment type="subcellular location">
    <subcellularLocation>
        <location evidence="1 6">Nucleus</location>
    </subcellularLocation>
</comment>
<name>A0A6F9DE87_9ASCI</name>
<dbReference type="Pfam" id="PF25416">
    <property type="entry name" value="GRHL1_C"/>
    <property type="match status" value="1"/>
</dbReference>
<dbReference type="PROSITE" id="PS51968">
    <property type="entry name" value="GRH_CP2_DB"/>
    <property type="match status" value="1"/>
</dbReference>
<dbReference type="AlphaFoldDB" id="A0A6F9DE87"/>
<feature type="region of interest" description="Disordered" evidence="7">
    <location>
        <begin position="325"/>
        <end position="351"/>
    </location>
</feature>
<dbReference type="GO" id="GO:0005634">
    <property type="term" value="C:nucleus"/>
    <property type="evidence" value="ECO:0007669"/>
    <property type="project" value="UniProtKB-SubCell"/>
</dbReference>
<keyword evidence="2" id="KW-0805">Transcription regulation</keyword>
<protein>
    <submittedName>
        <fullName evidence="9">Grainyhead-like protein 2 homolog</fullName>
    </submittedName>
</protein>
<dbReference type="PANTHER" id="PTHR11037:SF20">
    <property type="entry name" value="PROTEIN GRAINYHEAD"/>
    <property type="match status" value="1"/>
</dbReference>
<evidence type="ECO:0000313" key="9">
    <source>
        <dbReference type="EMBL" id="CAB3250838.1"/>
    </source>
</evidence>
<dbReference type="GO" id="GO:0000978">
    <property type="term" value="F:RNA polymerase II cis-regulatory region sequence-specific DNA binding"/>
    <property type="evidence" value="ECO:0007669"/>
    <property type="project" value="TreeGrafter"/>
</dbReference>
<dbReference type="GO" id="GO:0001228">
    <property type="term" value="F:DNA-binding transcription activator activity, RNA polymerase II-specific"/>
    <property type="evidence" value="ECO:0007669"/>
    <property type="project" value="TreeGrafter"/>
</dbReference>
<gene>
    <name evidence="9" type="primary">Grhl2</name>
</gene>
<evidence type="ECO:0000256" key="1">
    <source>
        <dbReference type="ARBA" id="ARBA00004123"/>
    </source>
</evidence>
<evidence type="ECO:0000259" key="8">
    <source>
        <dbReference type="PROSITE" id="PS51968"/>
    </source>
</evidence>
<dbReference type="InterPro" id="IPR007604">
    <property type="entry name" value="CP2"/>
</dbReference>
<dbReference type="InterPro" id="IPR040167">
    <property type="entry name" value="TF_CP2-like"/>
</dbReference>
<organism evidence="9">
    <name type="scientific">Phallusia mammillata</name>
    <dbReference type="NCBI Taxonomy" id="59560"/>
    <lineage>
        <taxon>Eukaryota</taxon>
        <taxon>Metazoa</taxon>
        <taxon>Chordata</taxon>
        <taxon>Tunicata</taxon>
        <taxon>Ascidiacea</taxon>
        <taxon>Phlebobranchia</taxon>
        <taxon>Ascidiidae</taxon>
        <taxon>Phallusia</taxon>
    </lineage>
</organism>
<feature type="domain" description="Grh/CP2 DB" evidence="8">
    <location>
        <begin position="599"/>
        <end position="836"/>
    </location>
</feature>
<keyword evidence="4" id="KW-0804">Transcription</keyword>
<feature type="region of interest" description="Disordered" evidence="7">
    <location>
        <begin position="919"/>
        <end position="938"/>
    </location>
</feature>
<accession>A0A6F9DE87</accession>
<evidence type="ECO:0000256" key="3">
    <source>
        <dbReference type="ARBA" id="ARBA00023125"/>
    </source>
</evidence>
<feature type="region of interest" description="Disordered" evidence="7">
    <location>
        <begin position="1"/>
        <end position="38"/>
    </location>
</feature>
<keyword evidence="3 6" id="KW-0238">DNA-binding</keyword>
<evidence type="ECO:0000256" key="4">
    <source>
        <dbReference type="ARBA" id="ARBA00023163"/>
    </source>
</evidence>
<feature type="region of interest" description="Disordered" evidence="7">
    <location>
        <begin position="783"/>
        <end position="837"/>
    </location>
</feature>
<evidence type="ECO:0000256" key="2">
    <source>
        <dbReference type="ARBA" id="ARBA00023015"/>
    </source>
</evidence>
<keyword evidence="5 6" id="KW-0539">Nucleus</keyword>
<evidence type="ECO:0000256" key="6">
    <source>
        <dbReference type="PROSITE-ProRule" id="PRU01313"/>
    </source>
</evidence>
<dbReference type="EMBL" id="LR785587">
    <property type="protein sequence ID" value="CAB3250838.1"/>
    <property type="molecule type" value="mRNA"/>
</dbReference>
<sequence>MHHPIEFSPLHYSPVGSVPESTSSERRPSSNDAGYCSSNNSTASLANIRPSGGHELLGVELEQTGAPNFPDSAMTFCNPDDFILSLDSSRQNQRNNLNNFSDLQQPARFSNPPLVRRNSVAACQSNSRQRGQFCHSENSAFSPSYSGKSVALRGSNLFRDRIPDPRPLQHQRNNCDLQSAMQPLAEYERPQADVDHASVFNQHSSNLICINGDEKLPDRFNPLRRQLSDCAGQECLRYESSGQFNNSDFSNSMNKYSSQCLTPPSLRSGSWEGQCATKPALEDLGFMDPALLTLPHQANSIGAADSVDKPVDLTQPFVNQGSLDHLSSGRSHEPGVMGPIGSSSAARDAAKTRYTSEDEAWKSYLENPLTAATTAMISIHGDEDSAAALGLLYDYYKVPREKRILSYHTGETPVSDVSSTVSRKHLQGHDVDSSNGTLSDDVSILSPVSNVSNSRAGTHADLILRDVVAESSSSLTCTANDVSMTQSDVITLSAVRSELSTLSESSCFPSDYSRKFHHATPSQASDLPRSQDHRSISRYTDNISPNCFTTSFNSNNNNNTITHRSLTSKNNSNNLLGSPLNSVPNSFSHPDPHVGDCNSSKLFEYVMEAPKSLKQKDGEPTMSYINKGQFYCISLRDCSGVRSRLKGDGLVTSVVQVVFGDGKPEEEQLRHWKYWHSRQHTAKQRVIDIADYKESCMITDIDEFSHNAISFKWNPNDAAKIFISCNCLSTDFSAQKGIKGLPLLLQIDTYLDERRVGVPAHRGVCQLKVFCDKGAERKIRDEERKAMRKKQKSKGPSSVGAGQRMNLSPVNIKPVIEPQNVTPPPQQGSNQPPTTSHKRLDVVYFKTIADRVTPSVYFVPDVYVPTNRVHVTVSPCQRAPETFINGMMTPTSVSELDQVFLASSSDYSDLHRIPNKRTHSMVSSEDGEFPPPSKVARTASDGDRRVLLYVRKGCEDVYDGVMLREPTLKGLKDALEEKYTISANKISKVLKKSKKGILVNVDDNIVQHYSNEDTFAIEITSQGAGDDVTHQVVLTVV</sequence>
<dbReference type="PANTHER" id="PTHR11037">
    <property type="entry name" value="TRANSCRIPTION FACTOR CP2"/>
    <property type="match status" value="1"/>
</dbReference>
<proteinExistence type="evidence at transcript level"/>
<evidence type="ECO:0000256" key="7">
    <source>
        <dbReference type="SAM" id="MobiDB-lite"/>
    </source>
</evidence>